<protein>
    <submittedName>
        <fullName evidence="1">Gliding motility-associated C-terminal domain-containing protein</fullName>
    </submittedName>
</protein>
<dbReference type="AlphaFoldDB" id="A0A4Q9Z2T1"/>
<dbReference type="NCBIfam" id="TIGR04131">
    <property type="entry name" value="Bac_Flav_CTERM"/>
    <property type="match status" value="1"/>
</dbReference>
<dbReference type="InterPro" id="IPR026341">
    <property type="entry name" value="T9SS_type_B"/>
</dbReference>
<dbReference type="Proteomes" id="UP000293300">
    <property type="component" value="Unassembled WGS sequence"/>
</dbReference>
<dbReference type="OrthoDB" id="1140688at2"/>
<sequence>MKVKSYCIAFIVIVSGFLSAYGQNVSLYQQFNGRYDFTFVGNTMNLGENNITPGCADLVASSSSADLTLNPDQLVERAYLYWAGSGLGDFNVKLNGVDITAERNFSVTSNMQLPYFSAFADVTNQILSTGNGTYTLSDLDISQTLLTVGGYCQNRTNFAGWAIVVVYSDAALPINQINIYDGLQRVPDDLVINLSSLNVLDNNNSKIGFIAWEGDVNLATETFYFNNHPLSNALNPVNNVFNGTNTVTGSNQLYNMDLDIYDIQNFINIGDATATIKLSSTGDFIMINTVVTKLNNQLPDATITVDSVDKTCDSRTIVAHYTVANPNSTNALPAYTPIAIYANGQLIQTTATTAIIPIDGSWTSQITLNLPNTVPDNFTLKFVVDDSGNGTGIVIELLENNNTFSQLVSLWTSPQFNALPPQYLCTSDTSNYVIDLSAYLPLVLVNPSDTVTFFSTSADANADVNAIINSSSYVLTQPVTTLYIRLDNAHCFSITPLQINLKPYPAFSTPDGVTICRETEESAFDLTEYQNSIPAVATDSVTFFETQQDAENNTNPIQNSDHYLPNQSPKIVFVRIDNGYCFSTTSFTLTFYDVPKYNPLPDLRSCNEGYTQGTFDFSGYETTVKQNQNDTVHFYESLDNAATGINPISDPDHYVAYTTPKTIFVRIDNENCYSITSFSLTTRNCPPTVYNYISANNDSVNDRFVVDGLKTIFTNFRIEIYNRWGRLVWTGNKDSEDWDGRVKDGFEISKAPDGTYFYVIYLNDKDYPEPLKGFLYLNH</sequence>
<name>A0A4Q9Z2T1_9FLAO</name>
<reference evidence="1 2" key="1">
    <citation type="submission" date="2019-02" db="EMBL/GenBank/DDBJ databases">
        <title>Flavobacterium sp. RD-2-33 isolated from forest soil.</title>
        <authorList>
            <person name="Chaudhary D.K."/>
        </authorList>
    </citation>
    <scope>NUCLEOTIDE SEQUENCE [LARGE SCALE GENOMIC DNA]</scope>
    <source>
        <strain evidence="1 2">RD-2-33</strain>
    </source>
</reference>
<proteinExistence type="predicted"/>
<evidence type="ECO:0000313" key="2">
    <source>
        <dbReference type="Proteomes" id="UP000293300"/>
    </source>
</evidence>
<dbReference type="Pfam" id="PF13585">
    <property type="entry name" value="CHU_C"/>
    <property type="match status" value="1"/>
</dbReference>
<dbReference type="EMBL" id="SJPE01000008">
    <property type="protein sequence ID" value="TBX68744.1"/>
    <property type="molecule type" value="Genomic_DNA"/>
</dbReference>
<accession>A0A4Q9Z2T1</accession>
<dbReference type="RefSeq" id="WP_131476102.1">
    <property type="nucleotide sequence ID" value="NZ_SJPE01000008.1"/>
</dbReference>
<organism evidence="1 2">
    <name type="scientific">Flavobacterium silvisoli</name>
    <dbReference type="NCBI Taxonomy" id="2529433"/>
    <lineage>
        <taxon>Bacteria</taxon>
        <taxon>Pseudomonadati</taxon>
        <taxon>Bacteroidota</taxon>
        <taxon>Flavobacteriia</taxon>
        <taxon>Flavobacteriales</taxon>
        <taxon>Flavobacteriaceae</taxon>
        <taxon>Flavobacterium</taxon>
    </lineage>
</organism>
<keyword evidence="2" id="KW-1185">Reference proteome</keyword>
<gene>
    <name evidence="1" type="ORF">EZL74_08095</name>
</gene>
<evidence type="ECO:0000313" key="1">
    <source>
        <dbReference type="EMBL" id="TBX68744.1"/>
    </source>
</evidence>
<comment type="caution">
    <text evidence="1">The sequence shown here is derived from an EMBL/GenBank/DDBJ whole genome shotgun (WGS) entry which is preliminary data.</text>
</comment>